<evidence type="ECO:0000313" key="4">
    <source>
        <dbReference type="EMBL" id="MCZ4282347.1"/>
    </source>
</evidence>
<keyword evidence="2 3" id="KW-0663">Pyridoxal phosphate</keyword>
<comment type="similarity">
    <text evidence="3">Belongs to the class-III pyridoxal-phosphate-dependent aminotransferase family.</text>
</comment>
<proteinExistence type="inferred from homology"/>
<sequence length="442" mass="48722">MKNSKLSFKKSHEFTKRIERVIPGGAHTYSKGSDQYPELSSSGIVRGLGTHLWDADGNEIIDWSMGLASVSIGHATPDVNQAVINTLSQGVNLSRPSSIELEAAEVFLETTGTDMVKFARHGSSVTTAAVKLSRAFTGRKIVAVPKEHPFFSFDDWFIGVTAANYGIPDELKKFTITFSYNDLDSLKALFTQYPGQIACVLMEPVKFDPPKEGFLEGIRELCDRNGTLWILDEMITGLKMGIPGASSYYAVVPDLNTYGKGFANGFPFAALTGRSEIMELGGISRTGDPKLFLLSSTHGAESVGLAAMMSTIKLFKQKNYISKIWDTGILLKNSLSNIIVDKGLNDYLQISGYPCNMLLNILGPDKKLDWTFRTLFMQEMASYGILFQGVFIVTPSHSERDIRLTCQAFENACDIYLMALDNRNAKNLLVGPEIKPVFRAII</sequence>
<dbReference type="Gene3D" id="3.40.640.10">
    <property type="entry name" value="Type I PLP-dependent aspartate aminotransferase-like (Major domain)"/>
    <property type="match status" value="1"/>
</dbReference>
<organism evidence="4 5">
    <name type="scientific">Kiloniella laminariae</name>
    <dbReference type="NCBI Taxonomy" id="454162"/>
    <lineage>
        <taxon>Bacteria</taxon>
        <taxon>Pseudomonadati</taxon>
        <taxon>Pseudomonadota</taxon>
        <taxon>Alphaproteobacteria</taxon>
        <taxon>Rhodospirillales</taxon>
        <taxon>Kiloniellaceae</taxon>
        <taxon>Kiloniella</taxon>
    </lineage>
</organism>
<keyword evidence="5" id="KW-1185">Reference proteome</keyword>
<gene>
    <name evidence="4" type="ORF">O4H49_16290</name>
</gene>
<name>A0ABT4LMN6_9PROT</name>
<dbReference type="PANTHER" id="PTHR43713">
    <property type="entry name" value="GLUTAMATE-1-SEMIALDEHYDE 2,1-AMINOMUTASE"/>
    <property type="match status" value="1"/>
</dbReference>
<dbReference type="InterPro" id="IPR015422">
    <property type="entry name" value="PyrdxlP-dep_Trfase_small"/>
</dbReference>
<evidence type="ECO:0000256" key="1">
    <source>
        <dbReference type="ARBA" id="ARBA00001933"/>
    </source>
</evidence>
<dbReference type="InterPro" id="IPR015421">
    <property type="entry name" value="PyrdxlP-dep_Trfase_major"/>
</dbReference>
<dbReference type="PANTHER" id="PTHR43713:SF3">
    <property type="entry name" value="GLUTAMATE-1-SEMIALDEHYDE 2,1-AMINOMUTASE 1, CHLOROPLASTIC-RELATED"/>
    <property type="match status" value="1"/>
</dbReference>
<reference evidence="4" key="1">
    <citation type="submission" date="2022-12" db="EMBL/GenBank/DDBJ databases">
        <title>Bacterial isolates from different developmental stages of Nematostella vectensis.</title>
        <authorList>
            <person name="Fraune S."/>
        </authorList>
    </citation>
    <scope>NUCLEOTIDE SEQUENCE</scope>
    <source>
        <strain evidence="4">G21630-S1</strain>
    </source>
</reference>
<dbReference type="EC" id="5.4.3.8" evidence="4"/>
<dbReference type="InterPro" id="IPR015424">
    <property type="entry name" value="PyrdxlP-dep_Trfase"/>
</dbReference>
<keyword evidence="4" id="KW-0413">Isomerase</keyword>
<dbReference type="GO" id="GO:0042286">
    <property type="term" value="F:glutamate-1-semialdehyde 2,1-aminomutase activity"/>
    <property type="evidence" value="ECO:0007669"/>
    <property type="project" value="UniProtKB-EC"/>
</dbReference>
<accession>A0ABT4LMN6</accession>
<comment type="caution">
    <text evidence="4">The sequence shown here is derived from an EMBL/GenBank/DDBJ whole genome shotgun (WGS) entry which is preliminary data.</text>
</comment>
<dbReference type="Gene3D" id="3.90.1150.10">
    <property type="entry name" value="Aspartate Aminotransferase, domain 1"/>
    <property type="match status" value="1"/>
</dbReference>
<dbReference type="SUPFAM" id="SSF53383">
    <property type="entry name" value="PLP-dependent transferases"/>
    <property type="match status" value="1"/>
</dbReference>
<evidence type="ECO:0000256" key="2">
    <source>
        <dbReference type="ARBA" id="ARBA00022898"/>
    </source>
</evidence>
<dbReference type="Proteomes" id="UP001069802">
    <property type="component" value="Unassembled WGS sequence"/>
</dbReference>
<dbReference type="RefSeq" id="WP_269424498.1">
    <property type="nucleotide sequence ID" value="NZ_JAPWGY010000007.1"/>
</dbReference>
<evidence type="ECO:0000256" key="3">
    <source>
        <dbReference type="RuleBase" id="RU003560"/>
    </source>
</evidence>
<evidence type="ECO:0000313" key="5">
    <source>
        <dbReference type="Proteomes" id="UP001069802"/>
    </source>
</evidence>
<dbReference type="EMBL" id="JAPWGY010000007">
    <property type="protein sequence ID" value="MCZ4282347.1"/>
    <property type="molecule type" value="Genomic_DNA"/>
</dbReference>
<dbReference type="Pfam" id="PF00202">
    <property type="entry name" value="Aminotran_3"/>
    <property type="match status" value="1"/>
</dbReference>
<protein>
    <submittedName>
        <fullName evidence="4">Glutamate-1-semialdehyde 2,1-aminomutase</fullName>
        <ecNumber evidence="4">5.4.3.8</ecNumber>
    </submittedName>
</protein>
<comment type="cofactor">
    <cofactor evidence="1">
        <name>pyridoxal 5'-phosphate</name>
        <dbReference type="ChEBI" id="CHEBI:597326"/>
    </cofactor>
</comment>
<dbReference type="InterPro" id="IPR005814">
    <property type="entry name" value="Aminotrans_3"/>
</dbReference>
<dbReference type="NCBIfam" id="NF004856">
    <property type="entry name" value="PRK06209.1"/>
    <property type="match status" value="1"/>
</dbReference>